<proteinExistence type="predicted"/>
<accession>A0AAV3YM60</accession>
<keyword evidence="2" id="KW-1185">Reference proteome</keyword>
<dbReference type="EMBL" id="BLXT01001235">
    <property type="protein sequence ID" value="GFN83804.1"/>
    <property type="molecule type" value="Genomic_DNA"/>
</dbReference>
<evidence type="ECO:0000313" key="1">
    <source>
        <dbReference type="EMBL" id="GFN83804.1"/>
    </source>
</evidence>
<evidence type="ECO:0008006" key="3">
    <source>
        <dbReference type="Google" id="ProtNLM"/>
    </source>
</evidence>
<reference evidence="1 2" key="1">
    <citation type="journal article" date="2021" name="Elife">
        <title>Chloroplast acquisition without the gene transfer in kleptoplastic sea slugs, Plakobranchus ocellatus.</title>
        <authorList>
            <person name="Maeda T."/>
            <person name="Takahashi S."/>
            <person name="Yoshida T."/>
            <person name="Shimamura S."/>
            <person name="Takaki Y."/>
            <person name="Nagai Y."/>
            <person name="Toyoda A."/>
            <person name="Suzuki Y."/>
            <person name="Arimoto A."/>
            <person name="Ishii H."/>
            <person name="Satoh N."/>
            <person name="Nishiyama T."/>
            <person name="Hasebe M."/>
            <person name="Maruyama T."/>
            <person name="Minagawa J."/>
            <person name="Obokata J."/>
            <person name="Shigenobu S."/>
        </authorList>
    </citation>
    <scope>NUCLEOTIDE SEQUENCE [LARGE SCALE GENOMIC DNA]</scope>
</reference>
<organism evidence="1 2">
    <name type="scientific">Plakobranchus ocellatus</name>
    <dbReference type="NCBI Taxonomy" id="259542"/>
    <lineage>
        <taxon>Eukaryota</taxon>
        <taxon>Metazoa</taxon>
        <taxon>Spiralia</taxon>
        <taxon>Lophotrochozoa</taxon>
        <taxon>Mollusca</taxon>
        <taxon>Gastropoda</taxon>
        <taxon>Heterobranchia</taxon>
        <taxon>Euthyneura</taxon>
        <taxon>Panpulmonata</taxon>
        <taxon>Sacoglossa</taxon>
        <taxon>Placobranchoidea</taxon>
        <taxon>Plakobranchidae</taxon>
        <taxon>Plakobranchus</taxon>
    </lineage>
</organism>
<sequence length="79" mass="8500">MNIYCVITKFLSFALAQLSGMSFLPALASLFRFYLACSGLPSLASDAVADAGSRPQLARELISLQHELSVGGKLAWHIN</sequence>
<protein>
    <recommendedName>
        <fullName evidence="3">Secreted protein</fullName>
    </recommendedName>
</protein>
<gene>
    <name evidence="1" type="ORF">PoB_001031000</name>
</gene>
<name>A0AAV3YM60_9GAST</name>
<dbReference type="AlphaFoldDB" id="A0AAV3YM60"/>
<evidence type="ECO:0000313" key="2">
    <source>
        <dbReference type="Proteomes" id="UP000735302"/>
    </source>
</evidence>
<comment type="caution">
    <text evidence="1">The sequence shown here is derived from an EMBL/GenBank/DDBJ whole genome shotgun (WGS) entry which is preliminary data.</text>
</comment>
<dbReference type="Proteomes" id="UP000735302">
    <property type="component" value="Unassembled WGS sequence"/>
</dbReference>